<keyword evidence="2" id="KW-0812">Transmembrane</keyword>
<feature type="transmembrane region" description="Helical" evidence="2">
    <location>
        <begin position="59"/>
        <end position="85"/>
    </location>
</feature>
<comment type="caution">
    <text evidence="3">The sequence shown here is derived from an EMBL/GenBank/DDBJ whole genome shotgun (WGS) entry which is preliminary data.</text>
</comment>
<feature type="transmembrane region" description="Helical" evidence="2">
    <location>
        <begin position="283"/>
        <end position="302"/>
    </location>
</feature>
<reference evidence="3 4" key="1">
    <citation type="submission" date="2015-12" db="EMBL/GenBank/DDBJ databases">
        <title>Draft genome sequence of Moniliophthora roreri, the causal agent of frosty pod rot of cacao.</title>
        <authorList>
            <person name="Aime M.C."/>
            <person name="Diaz-Valderrama J.R."/>
            <person name="Kijpornyongpan T."/>
            <person name="Phillips-Mora W."/>
        </authorList>
    </citation>
    <scope>NUCLEOTIDE SEQUENCE [LARGE SCALE GENOMIC DNA]</scope>
    <source>
        <strain evidence="3 4">MCA 2952</strain>
    </source>
</reference>
<evidence type="ECO:0000256" key="1">
    <source>
        <dbReference type="SAM" id="MobiDB-lite"/>
    </source>
</evidence>
<evidence type="ECO:0000313" key="4">
    <source>
        <dbReference type="Proteomes" id="UP000054988"/>
    </source>
</evidence>
<gene>
    <name evidence="3" type="ORF">WG66_9783</name>
</gene>
<feature type="region of interest" description="Disordered" evidence="1">
    <location>
        <begin position="335"/>
        <end position="354"/>
    </location>
</feature>
<evidence type="ECO:0000313" key="3">
    <source>
        <dbReference type="EMBL" id="KTB37618.1"/>
    </source>
</evidence>
<name>A0A0W0FMZ0_MONRR</name>
<dbReference type="AlphaFoldDB" id="A0A0W0FMZ0"/>
<sequence length="375" mass="41236">MSSADNAAILKEIGNDLVTSTVSVAVETIPITVYSMLVIKTGIILLGTHRGRLAKKIPIVTLAVVAIMYLICLTLWIIDLVLIVAEIRITLVKDPEVDLDVKYHRALDFMTHRIAAEDLLYSYLTFLGDGVIVWRVYAFWASDNWKLVMILPVVLLLTSVASSMMLTYCVTRLGGEIVLGAYHNPAFCRKIQTLSYSTPAATTAVATTLIGIKAWSFLRLSKEDGVVDARLSKKSKAESIVVLLLESGLAYFLFFLAQAIQIAPSVKNSINAQANLRFATRVFSYQTSLIVGMYPTIIICLVHAQRSTMDTTVYSTNPSDSKVFGRRVPISPSSFRAAPVGSSTSARGDLESQEEVDLHEFHGEENQGVILIQKQ</sequence>
<feature type="transmembrane region" description="Helical" evidence="2">
    <location>
        <begin position="120"/>
        <end position="140"/>
    </location>
</feature>
<keyword evidence="2" id="KW-1133">Transmembrane helix</keyword>
<feature type="transmembrane region" description="Helical" evidence="2">
    <location>
        <begin position="147"/>
        <end position="168"/>
    </location>
</feature>
<accession>A0A0W0FMZ0</accession>
<dbReference type="Proteomes" id="UP000054988">
    <property type="component" value="Unassembled WGS sequence"/>
</dbReference>
<feature type="transmembrane region" description="Helical" evidence="2">
    <location>
        <begin position="239"/>
        <end position="263"/>
    </location>
</feature>
<dbReference type="EMBL" id="LATX01001835">
    <property type="protein sequence ID" value="KTB37618.1"/>
    <property type="molecule type" value="Genomic_DNA"/>
</dbReference>
<proteinExistence type="predicted"/>
<evidence type="ECO:0000256" key="2">
    <source>
        <dbReference type="SAM" id="Phobius"/>
    </source>
</evidence>
<protein>
    <submittedName>
        <fullName evidence="3">Uncharacterized protein</fullName>
    </submittedName>
</protein>
<dbReference type="eggNOG" id="ENOG502SI1W">
    <property type="taxonomic scope" value="Eukaryota"/>
</dbReference>
<keyword evidence="2" id="KW-0472">Membrane</keyword>
<feature type="transmembrane region" description="Helical" evidence="2">
    <location>
        <begin position="29"/>
        <end position="47"/>
    </location>
</feature>
<organism evidence="3 4">
    <name type="scientific">Moniliophthora roreri</name>
    <name type="common">Frosty pod rot fungus</name>
    <name type="synonym">Monilia roreri</name>
    <dbReference type="NCBI Taxonomy" id="221103"/>
    <lineage>
        <taxon>Eukaryota</taxon>
        <taxon>Fungi</taxon>
        <taxon>Dikarya</taxon>
        <taxon>Basidiomycota</taxon>
        <taxon>Agaricomycotina</taxon>
        <taxon>Agaricomycetes</taxon>
        <taxon>Agaricomycetidae</taxon>
        <taxon>Agaricales</taxon>
        <taxon>Marasmiineae</taxon>
        <taxon>Marasmiaceae</taxon>
        <taxon>Moniliophthora</taxon>
    </lineage>
</organism>